<proteinExistence type="predicted"/>
<evidence type="ECO:0000256" key="1">
    <source>
        <dbReference type="SAM" id="Phobius"/>
    </source>
</evidence>
<keyword evidence="1" id="KW-0472">Membrane</keyword>
<accession>A0A163RPK7</accession>
<reference evidence="3" key="1">
    <citation type="submission" date="2016-01" db="EMBL/GenBank/DDBJ databases">
        <title>Draft genome of Chromobacterium sp. F49.</title>
        <authorList>
            <person name="Hong K.W."/>
        </authorList>
    </citation>
    <scope>NUCLEOTIDE SEQUENCE [LARGE SCALE GENOMIC DNA]</scope>
    <source>
        <strain evidence="3">P7IIIA</strain>
    </source>
</reference>
<sequence length="234" mass="26356">MISKVKSEKGNISLLVMGLMGVTMIMFLVVLSFSKVFAIKEKASTASEQASYAATSVIYEVVMESVEEYDRSLPGKVDEVIDKTLKEKIEEKKEERLTFNPFLSENEAKIEAINEVISDELKNGGGPGQGLGLGVRKELLNKILLDKLTSDSTNQRIRSAVADIIMNNDGLLEGTTIDYLDKYQIKIETSARYEALKYDELIPEDKRKLKQKAKGPEIDFIKELNGWTDYRIEF</sequence>
<gene>
    <name evidence="2" type="ORF">AWM68_19605</name>
</gene>
<dbReference type="Proteomes" id="UP000076567">
    <property type="component" value="Unassembled WGS sequence"/>
</dbReference>
<protein>
    <submittedName>
        <fullName evidence="2">Uncharacterized protein</fullName>
    </submittedName>
</protein>
<keyword evidence="1" id="KW-0812">Transmembrane</keyword>
<evidence type="ECO:0000313" key="2">
    <source>
        <dbReference type="EMBL" id="KZE67327.1"/>
    </source>
</evidence>
<comment type="caution">
    <text evidence="2">The sequence shown here is derived from an EMBL/GenBank/DDBJ whole genome shotgun (WGS) entry which is preliminary data.</text>
</comment>
<dbReference type="AlphaFoldDB" id="A0A163RPK7"/>
<dbReference type="OrthoDB" id="2965951at2"/>
<feature type="transmembrane region" description="Helical" evidence="1">
    <location>
        <begin position="12"/>
        <end position="33"/>
    </location>
</feature>
<keyword evidence="1" id="KW-1133">Transmembrane helix</keyword>
<name>A0A163RPK7_9BACL</name>
<dbReference type="EMBL" id="LRFC01000011">
    <property type="protein sequence ID" value="KZE67327.1"/>
    <property type="molecule type" value="Genomic_DNA"/>
</dbReference>
<evidence type="ECO:0000313" key="3">
    <source>
        <dbReference type="Proteomes" id="UP000076567"/>
    </source>
</evidence>
<organism evidence="2 3">
    <name type="scientific">Fictibacillus phosphorivorans</name>
    <dbReference type="NCBI Taxonomy" id="1221500"/>
    <lineage>
        <taxon>Bacteria</taxon>
        <taxon>Bacillati</taxon>
        <taxon>Bacillota</taxon>
        <taxon>Bacilli</taxon>
        <taxon>Bacillales</taxon>
        <taxon>Fictibacillaceae</taxon>
        <taxon>Fictibacillus</taxon>
    </lineage>
</organism>
<keyword evidence="3" id="KW-1185">Reference proteome</keyword>